<evidence type="ECO:0000313" key="5">
    <source>
        <dbReference type="Proteomes" id="UP000594638"/>
    </source>
</evidence>
<comment type="caution">
    <text evidence="4">The sequence shown here is derived from an EMBL/GenBank/DDBJ whole genome shotgun (WGS) entry which is preliminary data.</text>
</comment>
<organism evidence="4 5">
    <name type="scientific">Olea europaea subsp. europaea</name>
    <dbReference type="NCBI Taxonomy" id="158383"/>
    <lineage>
        <taxon>Eukaryota</taxon>
        <taxon>Viridiplantae</taxon>
        <taxon>Streptophyta</taxon>
        <taxon>Embryophyta</taxon>
        <taxon>Tracheophyta</taxon>
        <taxon>Spermatophyta</taxon>
        <taxon>Magnoliopsida</taxon>
        <taxon>eudicotyledons</taxon>
        <taxon>Gunneridae</taxon>
        <taxon>Pentapetalae</taxon>
        <taxon>asterids</taxon>
        <taxon>lamiids</taxon>
        <taxon>Lamiales</taxon>
        <taxon>Oleaceae</taxon>
        <taxon>Oleeae</taxon>
        <taxon>Olea</taxon>
    </lineage>
</organism>
<name>A0A8S0U2X6_OLEEU</name>
<evidence type="ECO:0000313" key="4">
    <source>
        <dbReference type="EMBL" id="CAA3010687.1"/>
    </source>
</evidence>
<evidence type="ECO:0000256" key="3">
    <source>
        <dbReference type="ARBA" id="ARBA00022640"/>
    </source>
</evidence>
<dbReference type="AlphaFoldDB" id="A0A8S0U2X6"/>
<dbReference type="EMBL" id="CACTIH010007349">
    <property type="protein sequence ID" value="CAA3010687.1"/>
    <property type="molecule type" value="Genomic_DNA"/>
</dbReference>
<dbReference type="PANTHER" id="PTHR35138">
    <property type="entry name" value="OS01G0225300 PROTEIN"/>
    <property type="match status" value="1"/>
</dbReference>
<protein>
    <submittedName>
        <fullName evidence="4">Cinnamoyl-CoA reductase 1</fullName>
    </submittedName>
</protein>
<proteinExistence type="predicted"/>
<dbReference type="Gramene" id="OE9A082402T1">
    <property type="protein sequence ID" value="OE9A082402C1"/>
    <property type="gene ID" value="OE9A082402"/>
</dbReference>
<dbReference type="InterPro" id="IPR007378">
    <property type="entry name" value="Tic22-like"/>
</dbReference>
<dbReference type="GO" id="GO:0015031">
    <property type="term" value="P:protein transport"/>
    <property type="evidence" value="ECO:0007669"/>
    <property type="project" value="InterPro"/>
</dbReference>
<dbReference type="Pfam" id="PF04278">
    <property type="entry name" value="Tic22"/>
    <property type="match status" value="1"/>
</dbReference>
<evidence type="ECO:0000256" key="2">
    <source>
        <dbReference type="ARBA" id="ARBA00022528"/>
    </source>
</evidence>
<sequence length="294" mass="34070">MHINISYMFIDGFQVLTQMKYCIYFSMQEKPHLFQFIPNEKQVKEADKLLKTLLHGDGRKKVEGVPVFSAQNLDIAIVTEDAIKWYTPYFFDKNMLDNILEESVDQHFHVLIQTRHLQRRRDILDDNLSAEAVEEMAETLLDLSEVQEMMNEKGNPGIPLSVISKAAEIQLLYAVDRVLVGNRWIRKAIGVQPKFPYVVDSFEKRSAASFSRANTSSSFIVDSGFRDDVNQSHRSSEVERKDNFGDKQGRMLDFRFPLGDWSSHPWLKQQQRLSSHQDLFTEHAFTTWLECSVG</sequence>
<dbReference type="Proteomes" id="UP000594638">
    <property type="component" value="Unassembled WGS sequence"/>
</dbReference>
<gene>
    <name evidence="4" type="ORF">OLEA9_A082402</name>
</gene>
<dbReference type="OrthoDB" id="1926316at2759"/>
<comment type="subcellular location">
    <subcellularLocation>
        <location evidence="1">Plastid</location>
        <location evidence="1">Chloroplast</location>
    </subcellularLocation>
</comment>
<keyword evidence="5" id="KW-1185">Reference proteome</keyword>
<keyword evidence="3" id="KW-0934">Plastid</keyword>
<dbReference type="PANTHER" id="PTHR35138:SF1">
    <property type="entry name" value="MYB-LIKE DOMAIN-CONTAINING PROTEIN"/>
    <property type="match status" value="1"/>
</dbReference>
<reference evidence="4 5" key="1">
    <citation type="submission" date="2019-12" db="EMBL/GenBank/DDBJ databases">
        <authorList>
            <person name="Alioto T."/>
            <person name="Alioto T."/>
            <person name="Gomez Garrido J."/>
        </authorList>
    </citation>
    <scope>NUCLEOTIDE SEQUENCE [LARGE SCALE GENOMIC DNA]</scope>
</reference>
<evidence type="ECO:0000256" key="1">
    <source>
        <dbReference type="ARBA" id="ARBA00004229"/>
    </source>
</evidence>
<accession>A0A8S0U2X6</accession>
<keyword evidence="2" id="KW-0150">Chloroplast</keyword>
<dbReference type="GO" id="GO:0009507">
    <property type="term" value="C:chloroplast"/>
    <property type="evidence" value="ECO:0007669"/>
    <property type="project" value="UniProtKB-SubCell"/>
</dbReference>